<keyword evidence="11 15" id="KW-1133">Transmembrane helix</keyword>
<dbReference type="STRING" id="1353158.SAMN04488587_2221"/>
<dbReference type="PANTHER" id="PTHR10046">
    <property type="entry name" value="ATP DEPENDENT LON PROTEASE FAMILY MEMBER"/>
    <property type="match status" value="1"/>
</dbReference>
<keyword evidence="18" id="KW-1185">Reference proteome</keyword>
<evidence type="ECO:0000256" key="2">
    <source>
        <dbReference type="ARBA" id="ARBA00009579"/>
    </source>
</evidence>
<evidence type="ECO:0000256" key="4">
    <source>
        <dbReference type="ARBA" id="ARBA00022475"/>
    </source>
</evidence>
<dbReference type="NCBIfam" id="TIGR00764">
    <property type="entry name" value="lon_rel"/>
    <property type="match status" value="1"/>
</dbReference>
<keyword evidence="7 15" id="KW-0547">Nucleotide-binding</keyword>
<comment type="caution">
    <text evidence="15">Lacks conserved residue(s) required for the propagation of feature annotation.</text>
</comment>
<proteinExistence type="inferred from homology"/>
<feature type="active site" evidence="14">
    <location>
        <position position="550"/>
    </location>
</feature>
<dbReference type="InterPro" id="IPR002078">
    <property type="entry name" value="Sigma_54_int"/>
</dbReference>
<dbReference type="Gene3D" id="3.40.50.300">
    <property type="entry name" value="P-loop containing nucleotide triphosphate hydrolases"/>
    <property type="match status" value="1"/>
</dbReference>
<organism evidence="17 18">
    <name type="scientific">Methanococcoides vulcani</name>
    <dbReference type="NCBI Taxonomy" id="1353158"/>
    <lineage>
        <taxon>Archaea</taxon>
        <taxon>Methanobacteriati</taxon>
        <taxon>Methanobacteriota</taxon>
        <taxon>Stenosarchaea group</taxon>
        <taxon>Methanomicrobia</taxon>
        <taxon>Methanosarcinales</taxon>
        <taxon>Methanosarcinaceae</taxon>
        <taxon>Methanococcoides</taxon>
    </lineage>
</organism>
<evidence type="ECO:0000256" key="10">
    <source>
        <dbReference type="ARBA" id="ARBA00022840"/>
    </source>
</evidence>
<evidence type="ECO:0000256" key="14">
    <source>
        <dbReference type="PROSITE-ProRule" id="PRU01122"/>
    </source>
</evidence>
<dbReference type="GO" id="GO:0004176">
    <property type="term" value="F:ATP-dependent peptidase activity"/>
    <property type="evidence" value="ECO:0007669"/>
    <property type="project" value="UniProtKB-UniRule"/>
</dbReference>
<evidence type="ECO:0000313" key="18">
    <source>
        <dbReference type="Proteomes" id="UP000243338"/>
    </source>
</evidence>
<comment type="similarity">
    <text evidence="2 15">Belongs to the peptidase S16 family. Archaeal LonB subfamily.</text>
</comment>
<dbReference type="PRINTS" id="PR00830">
    <property type="entry name" value="ENDOLAPTASE"/>
</dbReference>
<evidence type="ECO:0000256" key="12">
    <source>
        <dbReference type="ARBA" id="ARBA00023136"/>
    </source>
</evidence>
<dbReference type="InterPro" id="IPR004663">
    <property type="entry name" value="Lon_arc"/>
</dbReference>
<dbReference type="Gene3D" id="3.30.230.10">
    <property type="match status" value="1"/>
</dbReference>
<feature type="domain" description="Lon proteolytic" evidence="16">
    <location>
        <begin position="421"/>
        <end position="600"/>
    </location>
</feature>
<dbReference type="GO" id="GO:0006355">
    <property type="term" value="P:regulation of DNA-templated transcription"/>
    <property type="evidence" value="ECO:0007669"/>
    <property type="project" value="InterPro"/>
</dbReference>
<dbReference type="GO" id="GO:0006508">
    <property type="term" value="P:proteolysis"/>
    <property type="evidence" value="ECO:0007669"/>
    <property type="project" value="UniProtKB-KW"/>
</dbReference>
<comment type="function">
    <text evidence="15">ATP-dependent serine protease that mediates the selective degradation of mutant and abnormal proteins as well as certain short-lived regulatory proteins. Degrades polypeptides processively.</text>
</comment>
<evidence type="ECO:0000256" key="15">
    <source>
        <dbReference type="RuleBase" id="RU369001"/>
    </source>
</evidence>
<dbReference type="Gene3D" id="1.10.8.60">
    <property type="match status" value="1"/>
</dbReference>
<evidence type="ECO:0000256" key="11">
    <source>
        <dbReference type="ARBA" id="ARBA00022989"/>
    </source>
</evidence>
<evidence type="ECO:0000256" key="13">
    <source>
        <dbReference type="ARBA" id="ARBA00026070"/>
    </source>
</evidence>
<dbReference type="AlphaFoldDB" id="A0A1I0BMU3"/>
<dbReference type="PROSITE" id="PS51786">
    <property type="entry name" value="LON_PROTEOLYTIC"/>
    <property type="match status" value="1"/>
</dbReference>
<dbReference type="SUPFAM" id="SSF52540">
    <property type="entry name" value="P-loop containing nucleoside triphosphate hydrolases"/>
    <property type="match status" value="1"/>
</dbReference>
<accession>A0A1I0BMU3</accession>
<keyword evidence="10 15" id="KW-0067">ATP-binding</keyword>
<evidence type="ECO:0000256" key="3">
    <source>
        <dbReference type="ARBA" id="ARBA00022016"/>
    </source>
</evidence>
<name>A0A1I0BMU3_9EURY</name>
<dbReference type="InterPro" id="IPR008269">
    <property type="entry name" value="Lon_proteolytic"/>
</dbReference>
<dbReference type="GO" id="GO:0005886">
    <property type="term" value="C:plasma membrane"/>
    <property type="evidence" value="ECO:0007669"/>
    <property type="project" value="UniProtKB-SubCell"/>
</dbReference>
<dbReference type="SMART" id="SM00382">
    <property type="entry name" value="AAA"/>
    <property type="match status" value="1"/>
</dbReference>
<dbReference type="InterPro" id="IPR046843">
    <property type="entry name" value="LonB_AAA-LID"/>
</dbReference>
<comment type="subcellular location">
    <subcellularLocation>
        <location evidence="1 15">Cell membrane</location>
        <topology evidence="1 15">Multi-pass membrane protein</topology>
    </subcellularLocation>
</comment>
<evidence type="ECO:0000256" key="5">
    <source>
        <dbReference type="ARBA" id="ARBA00022670"/>
    </source>
</evidence>
<dbReference type="GO" id="GO:0030163">
    <property type="term" value="P:protein catabolic process"/>
    <property type="evidence" value="ECO:0007669"/>
    <property type="project" value="UniProtKB-UniRule"/>
</dbReference>
<feature type="transmembrane region" description="Helical" evidence="15">
    <location>
        <begin position="123"/>
        <end position="153"/>
    </location>
</feature>
<dbReference type="SUPFAM" id="SSF54211">
    <property type="entry name" value="Ribosomal protein S5 domain 2-like"/>
    <property type="match status" value="1"/>
</dbReference>
<reference evidence="18" key="1">
    <citation type="submission" date="2016-10" db="EMBL/GenBank/DDBJ databases">
        <authorList>
            <person name="Varghese N."/>
            <person name="Submissions S."/>
        </authorList>
    </citation>
    <scope>NUCLEOTIDE SEQUENCE [LARGE SCALE GENOMIC DNA]</scope>
    <source>
        <strain evidence="18">SLH 33</strain>
    </source>
</reference>
<dbReference type="Pfam" id="PF20436">
    <property type="entry name" value="LonB_AAA-LID"/>
    <property type="match status" value="1"/>
</dbReference>
<dbReference type="InterPro" id="IPR000523">
    <property type="entry name" value="Mg_chelatse_chII-like_cat_dom"/>
</dbReference>
<dbReference type="GO" id="GO:0004252">
    <property type="term" value="F:serine-type endopeptidase activity"/>
    <property type="evidence" value="ECO:0007669"/>
    <property type="project" value="UniProtKB-UniRule"/>
</dbReference>
<dbReference type="InterPro" id="IPR020568">
    <property type="entry name" value="Ribosomal_Su5_D2-typ_SF"/>
</dbReference>
<keyword evidence="12 15" id="KW-0472">Membrane</keyword>
<keyword evidence="9 14" id="KW-0720">Serine protease</keyword>
<evidence type="ECO:0000256" key="7">
    <source>
        <dbReference type="ARBA" id="ARBA00022741"/>
    </source>
</evidence>
<dbReference type="EMBL" id="FOHQ01000008">
    <property type="protein sequence ID" value="SET07995.1"/>
    <property type="molecule type" value="Genomic_DNA"/>
</dbReference>
<evidence type="ECO:0000256" key="1">
    <source>
        <dbReference type="ARBA" id="ARBA00004651"/>
    </source>
</evidence>
<dbReference type="CDD" id="cd00009">
    <property type="entry name" value="AAA"/>
    <property type="match status" value="1"/>
</dbReference>
<dbReference type="GO" id="GO:0005524">
    <property type="term" value="F:ATP binding"/>
    <property type="evidence" value="ECO:0007669"/>
    <property type="project" value="UniProtKB-UniRule"/>
</dbReference>
<evidence type="ECO:0000256" key="8">
    <source>
        <dbReference type="ARBA" id="ARBA00022801"/>
    </source>
</evidence>
<dbReference type="Pfam" id="PF05362">
    <property type="entry name" value="Lon_C"/>
    <property type="match status" value="1"/>
</dbReference>
<dbReference type="InterPro" id="IPR014721">
    <property type="entry name" value="Ribsml_uS5_D2-typ_fold_subgr"/>
</dbReference>
<comment type="subunit">
    <text evidence="13 15">Homohexamer. Organized in a ring with a central cavity.</text>
</comment>
<dbReference type="InterPro" id="IPR003593">
    <property type="entry name" value="AAA+_ATPase"/>
</dbReference>
<feature type="active site" evidence="14">
    <location>
        <position position="507"/>
    </location>
</feature>
<keyword evidence="8 14" id="KW-0378">Hydrolase</keyword>
<evidence type="ECO:0000256" key="9">
    <source>
        <dbReference type="ARBA" id="ARBA00022825"/>
    </source>
</evidence>
<dbReference type="EC" id="3.4.21.-" evidence="15"/>
<dbReference type="Pfam" id="PF01078">
    <property type="entry name" value="Mg_chelatase"/>
    <property type="match status" value="1"/>
</dbReference>
<dbReference type="InterPro" id="IPR027065">
    <property type="entry name" value="Lon_Prtase"/>
</dbReference>
<protein>
    <recommendedName>
        <fullName evidence="3 15">Archaeal Lon protease</fullName>
        <ecNumber evidence="15">3.4.21.-</ecNumber>
    </recommendedName>
    <alternativeName>
        <fullName evidence="15">ATP-dependent protease La homolog</fullName>
    </alternativeName>
</protein>
<sequence length="633" mass="69299">MTANEEAELFGEDFNTTNSIDVPELLIDQVIGQEHAVEVVKKAASQRRHVMMVGTPGTGKSMLAKAMAELLPKEELEDIMAYPNIEDSNNPKIRQVPAGKGREIVLAHKMESRKKAQSRNMMMMFLVFGIVMYSFYVGQLLWGIIAAIMILMLTRQFMPKEELMIPKLIVSNYQKDQAPYIDATGTHAGALLGDVRHDPFQSGGLETPAHDRVESGDIHKSHKGVLFIDEMNTLKIESQQSLLTALQEREYAITGQSERSSGALVKTEPVPCDFIMVAAGNLDAMEKLHPALRSRIKGYGYEVFMRDSMEDTIENRKSVVRFVAQEVARDGHIPQFDKSAVNEIIREARRRAGRKGHLTLKFRDLGGLVRVAGDIAHAENVEVTTARHVLAAKKIARSIEQQLADSYLERRKDYQLFTKIGAAVGRVNGLAVMGGDSGIVLPIMAEVTPTQSAGEGHVIATGMLKDIAKEAVQNVSAVIKNVTGENVINHDIHIQFVGTYEGVEGDSASISIATAVISAMEKIPIDQTVAMTGSLSVRGDVLPIGGATYKIEAAAQAGIKKVIIPKSNKDDVLIEENYKDMVEIIPVTTIAEVIEHSLVGEDKAGIIEKLRKLTEMNAIEMPESEPVTGSDNV</sequence>
<evidence type="ECO:0000256" key="6">
    <source>
        <dbReference type="ARBA" id="ARBA00022692"/>
    </source>
</evidence>
<keyword evidence="5 14" id="KW-0645">Protease</keyword>
<gene>
    <name evidence="17" type="ORF">SAMN04488587_2221</name>
</gene>
<keyword evidence="4 15" id="KW-1003">Cell membrane</keyword>
<keyword evidence="6 15" id="KW-0812">Transmembrane</keyword>
<dbReference type="Proteomes" id="UP000243338">
    <property type="component" value="Unassembled WGS sequence"/>
</dbReference>
<evidence type="ECO:0000259" key="16">
    <source>
        <dbReference type="PROSITE" id="PS51786"/>
    </source>
</evidence>
<dbReference type="Pfam" id="PF00158">
    <property type="entry name" value="Sigma54_activat"/>
    <property type="match status" value="1"/>
</dbReference>
<dbReference type="InterPro" id="IPR027417">
    <property type="entry name" value="P-loop_NTPase"/>
</dbReference>
<evidence type="ECO:0000313" key="17">
    <source>
        <dbReference type="EMBL" id="SET07995.1"/>
    </source>
</evidence>